<comment type="caution">
    <text evidence="1">The sequence shown here is derived from an EMBL/GenBank/DDBJ whole genome shotgun (WGS) entry which is preliminary data.</text>
</comment>
<proteinExistence type="predicted"/>
<accession>A0ABV1WF44</accession>
<protein>
    <recommendedName>
        <fullName evidence="3">Transposase</fullName>
    </recommendedName>
</protein>
<dbReference type="RefSeq" id="WP_244216994.1">
    <property type="nucleotide sequence ID" value="NZ_MUBM01000038.1"/>
</dbReference>
<dbReference type="Proteomes" id="UP001458415">
    <property type="component" value="Unassembled WGS sequence"/>
</dbReference>
<name>A0ABV1WF44_9ACTN</name>
<dbReference type="EMBL" id="JBEPCU010000981">
    <property type="protein sequence ID" value="MER6982267.1"/>
    <property type="molecule type" value="Genomic_DNA"/>
</dbReference>
<evidence type="ECO:0000313" key="2">
    <source>
        <dbReference type="Proteomes" id="UP001458415"/>
    </source>
</evidence>
<evidence type="ECO:0000313" key="1">
    <source>
        <dbReference type="EMBL" id="MER6982267.1"/>
    </source>
</evidence>
<sequence>MQDRGLQRLGHPSPVDVGDAARVADRGAMAVADCTGAGDRKRIATLIQLEQEHPEDSSQRRKDLTQLLRAYFPKAMAALDCDSA</sequence>
<keyword evidence="2" id="KW-1185">Reference proteome</keyword>
<reference evidence="1 2" key="1">
    <citation type="submission" date="2024-06" db="EMBL/GenBank/DDBJ databases">
        <title>The Natural Products Discovery Center: Release of the First 8490 Sequenced Strains for Exploring Actinobacteria Biosynthetic Diversity.</title>
        <authorList>
            <person name="Kalkreuter E."/>
            <person name="Kautsar S.A."/>
            <person name="Yang D."/>
            <person name="Bader C.D."/>
            <person name="Teijaro C.N."/>
            <person name="Fluegel L."/>
            <person name="Davis C.M."/>
            <person name="Simpson J.R."/>
            <person name="Lauterbach L."/>
            <person name="Steele A.D."/>
            <person name="Gui C."/>
            <person name="Meng S."/>
            <person name="Li G."/>
            <person name="Viehrig K."/>
            <person name="Ye F."/>
            <person name="Su P."/>
            <person name="Kiefer A.F."/>
            <person name="Nichols A."/>
            <person name="Cepeda A.J."/>
            <person name="Yan W."/>
            <person name="Fan B."/>
            <person name="Jiang Y."/>
            <person name="Adhikari A."/>
            <person name="Zheng C.-J."/>
            <person name="Schuster L."/>
            <person name="Cowan T.M."/>
            <person name="Smanski M.J."/>
            <person name="Chevrette M.G."/>
            <person name="De Carvalho L.P.S."/>
            <person name="Shen B."/>
        </authorList>
    </citation>
    <scope>NUCLEOTIDE SEQUENCE [LARGE SCALE GENOMIC DNA]</scope>
    <source>
        <strain evidence="1 2">NPDC000634</strain>
    </source>
</reference>
<evidence type="ECO:0008006" key="3">
    <source>
        <dbReference type="Google" id="ProtNLM"/>
    </source>
</evidence>
<organism evidence="1 2">
    <name type="scientific">Streptomyces carpinensis</name>
    <dbReference type="NCBI Taxonomy" id="66369"/>
    <lineage>
        <taxon>Bacteria</taxon>
        <taxon>Bacillati</taxon>
        <taxon>Actinomycetota</taxon>
        <taxon>Actinomycetes</taxon>
        <taxon>Kitasatosporales</taxon>
        <taxon>Streptomycetaceae</taxon>
        <taxon>Streptomyces</taxon>
    </lineage>
</organism>
<gene>
    <name evidence="1" type="ORF">ABT317_36185</name>
</gene>